<dbReference type="Pfam" id="PF00391">
    <property type="entry name" value="PEP-utilizers"/>
    <property type="match status" value="1"/>
</dbReference>
<dbReference type="SMART" id="SM00450">
    <property type="entry name" value="RHOD"/>
    <property type="match status" value="2"/>
</dbReference>
<dbReference type="Pfam" id="PF00581">
    <property type="entry name" value="Rhodanese"/>
    <property type="match status" value="2"/>
</dbReference>
<evidence type="ECO:0000313" key="5">
    <source>
        <dbReference type="Proteomes" id="UP001623232"/>
    </source>
</evidence>
<evidence type="ECO:0000259" key="3">
    <source>
        <dbReference type="PROSITE" id="PS50206"/>
    </source>
</evidence>
<dbReference type="InterPro" id="IPR001307">
    <property type="entry name" value="Thiosulphate_STrfase_CS"/>
</dbReference>
<dbReference type="PANTHER" id="PTHR43615:SF1">
    <property type="entry name" value="PPDK_N DOMAIN-CONTAINING PROTEIN"/>
    <property type="match status" value="1"/>
</dbReference>
<dbReference type="SUPFAM" id="SSF52821">
    <property type="entry name" value="Rhodanese/Cell cycle control phosphatase"/>
    <property type="match status" value="2"/>
</dbReference>
<feature type="transmembrane region" description="Helical" evidence="2">
    <location>
        <begin position="457"/>
        <end position="476"/>
    </location>
</feature>
<evidence type="ECO:0000256" key="2">
    <source>
        <dbReference type="SAM" id="Phobius"/>
    </source>
</evidence>
<gene>
    <name evidence="4" type="ORF">QEZ52_03030</name>
</gene>
<dbReference type="PROSITE" id="PS00380">
    <property type="entry name" value="RHODANESE_1"/>
    <property type="match status" value="1"/>
</dbReference>
<dbReference type="Gene3D" id="3.30.1490.20">
    <property type="entry name" value="ATP-grasp fold, A domain"/>
    <property type="match status" value="1"/>
</dbReference>
<evidence type="ECO:0000313" key="4">
    <source>
        <dbReference type="EMBL" id="WZK90952.1"/>
    </source>
</evidence>
<keyword evidence="5" id="KW-1185">Reference proteome</keyword>
<accession>A0ABZ2XZX5</accession>
<keyword evidence="2" id="KW-0472">Membrane</keyword>
<dbReference type="EMBL" id="CP123584">
    <property type="protein sequence ID" value="WZK90952.1"/>
    <property type="molecule type" value="Genomic_DNA"/>
</dbReference>
<dbReference type="Gene3D" id="3.40.250.10">
    <property type="entry name" value="Rhodanese-like domain"/>
    <property type="match status" value="2"/>
</dbReference>
<feature type="transmembrane region" description="Helical" evidence="2">
    <location>
        <begin position="483"/>
        <end position="508"/>
    </location>
</feature>
<feature type="domain" description="Rhodanese" evidence="3">
    <location>
        <begin position="220"/>
        <end position="305"/>
    </location>
</feature>
<organism evidence="4 5">
    <name type="scientific">Aliisedimentitalea scapharcae</name>
    <dbReference type="NCBI Taxonomy" id="1524259"/>
    <lineage>
        <taxon>Bacteria</taxon>
        <taxon>Pseudomonadati</taxon>
        <taxon>Pseudomonadota</taxon>
        <taxon>Alphaproteobacteria</taxon>
        <taxon>Rhodobacterales</taxon>
        <taxon>Roseobacteraceae</taxon>
        <taxon>Aliisedimentitalea</taxon>
    </lineage>
</organism>
<evidence type="ECO:0000256" key="1">
    <source>
        <dbReference type="RuleBase" id="RU003945"/>
    </source>
</evidence>
<dbReference type="CDD" id="cd00158">
    <property type="entry name" value="RHOD"/>
    <property type="match status" value="2"/>
</dbReference>
<dbReference type="Gene3D" id="3.50.30.10">
    <property type="entry name" value="Phosphohistidine domain"/>
    <property type="match status" value="1"/>
</dbReference>
<comment type="subcellular location">
    <subcellularLocation>
        <location evidence="1">Membrane</location>
        <topology evidence="1">Multi-pass membrane protein</topology>
    </subcellularLocation>
</comment>
<reference evidence="4 5" key="1">
    <citation type="submission" date="2023-04" db="EMBL/GenBank/DDBJ databases">
        <title>Complete genome sequence of Alisedimentitalea scapharcae.</title>
        <authorList>
            <person name="Rong J.-C."/>
            <person name="Yi M.-L."/>
            <person name="Zhao Q."/>
        </authorList>
    </citation>
    <scope>NUCLEOTIDE SEQUENCE [LARGE SCALE GENOMIC DNA]</scope>
    <source>
        <strain evidence="4 5">KCTC 42119</strain>
    </source>
</reference>
<dbReference type="InterPro" id="IPR051549">
    <property type="entry name" value="PEP_Utilizing_Enz"/>
</dbReference>
<dbReference type="InterPro" id="IPR036637">
    <property type="entry name" value="Phosphohistidine_dom_sf"/>
</dbReference>
<keyword evidence="2" id="KW-1133">Transmembrane helix</keyword>
<feature type="transmembrane region" description="Helical" evidence="2">
    <location>
        <begin position="348"/>
        <end position="368"/>
    </location>
</feature>
<feature type="transmembrane region" description="Helical" evidence="2">
    <location>
        <begin position="417"/>
        <end position="437"/>
    </location>
</feature>
<dbReference type="InterPro" id="IPR008279">
    <property type="entry name" value="PEP-util_enz_mobile_dom"/>
</dbReference>
<dbReference type="SUPFAM" id="SSF56059">
    <property type="entry name" value="Glutathione synthetase ATP-binding domain-like"/>
    <property type="match status" value="1"/>
</dbReference>
<feature type="domain" description="Rhodanese" evidence="3">
    <location>
        <begin position="110"/>
        <end position="188"/>
    </location>
</feature>
<dbReference type="InterPro" id="IPR002192">
    <property type="entry name" value="PPDK_AMP/ATP-bd"/>
</dbReference>
<dbReference type="InterPro" id="IPR001763">
    <property type="entry name" value="Rhodanese-like_dom"/>
</dbReference>
<keyword evidence="1 2" id="KW-0812">Transmembrane</keyword>
<dbReference type="Proteomes" id="UP001623232">
    <property type="component" value="Chromosome"/>
</dbReference>
<dbReference type="Gene3D" id="3.30.470.20">
    <property type="entry name" value="ATP-grasp fold, B domain"/>
    <property type="match status" value="2"/>
</dbReference>
<dbReference type="InterPro" id="IPR036873">
    <property type="entry name" value="Rhodanese-like_dom_sf"/>
</dbReference>
<dbReference type="PROSITE" id="PS50206">
    <property type="entry name" value="RHODANESE_3"/>
    <property type="match status" value="2"/>
</dbReference>
<sequence>MLFGRLGIKPRSSNKARRVPSSVKWALAVMIAGLIGLNVWQYQTAQQSEQDRLQATLVRPASFSGTKIQDETLKEKRFSAQVEHPLAISTDRAAQLLSMPAGESTSLFYDIREAGENEMGTLPGSTHVRFPDFLQSTPLEPGQSVVLFCHNGNRSSETCEALAAQGIDCRFIAGGIEKWIVEGRPFSDAEVESLSDLRAIPEYPNKSVLMSTSKFKGLLEQGNVQVVDTRYPGDFEAGHLPGAVNIPIRALPTSELQSRIADLRRDLPTVAACYDRRSCFMAQVLGLELTRAGLDFRGRYTTPWDYFIPPAPKQHVQNWLADQQKTLWSRAIDYLASALVWVGDKSHLILALIGLSVITRLLILPVALKAEKDQMITSASADEMSDIKDRLRNDPVRKARAIQAFYKDKGLTPGRNLIALLFLPVTMLGVSAAQQAGERTQASLLWLDELGVPDSSYAVPLLFTGLAVVYLCWAIAKTRRQAWLWAIFGGAGLFFLVFGLNAAAGLYLCSALVLLLFQRAYVTGHLARALTLGRGLVHQVFRTRLPRGLVPLSDTEALIGAGNKAYRLSVLTKAGIQVPNGVVLRQSALTDFSALTGADRRRFSNRVWSLAGGHLCAVRSSAANEDGASQSFAGVFESVLDVQEDGMADALDHVIASFQSARALSYEGEGAADGNVLVQQMVDAEYAGVLFTQDPLAPGMCMVEMVAGCGEDLVSGRVTPISLRFGRYTRELLDGDPGEIDLGPLLALGERIEKIFGGPQDIEWAYANGRFQIVQSRDITTLSAGSALEQVRVREWARILIRFAGSTPGPAILEQDEMSEVLPRPTPLSYSVMATLWAPGGSVDLACRDLGVPYKLPEGGDGHLVHLFGKTFVDAKLKESMTLHLTESQARKLRKKASTYPQEFRQNTIPRLAEALSFYQAVDYAKLPVDRIVHSITELHDLLVHDIYVEAEKINILAGFTMTEARTAATGDLSLNSHLMQAELPHAPSSIMARCAALGATQGKAQALRLMGHRALFDYELSSPRYGEATELLWPLLNTSVQTLGPDPQVPANLPADLAKTIDLAIALQDLKEQAKHEALRIYAELRRAFLALGEVSTLSDLIFQLRLEEITQADWSDTADLVAMAELRKAEAEIKRKLAPKAASLTLRDCELLSMGLKSTAHAESALSGTCVSGEGQKSGKVFWVDQDDGDPEALFEGFEDGDILVCQMVHPAWLPWVQRSGAVLSQVGGWLSHMAIVAREKKVMMLVACSGLEQLTHGEMITVGESGDIEKLSVEQSVEVA</sequence>
<comment type="similarity">
    <text evidence="1">Belongs to the OXA1/ALB3/YidC family.</text>
</comment>
<protein>
    <submittedName>
        <fullName evidence="4">PEP/pyruvate-binding domain-containing protein</fullName>
    </submittedName>
</protein>
<dbReference type="SUPFAM" id="SSF52009">
    <property type="entry name" value="Phosphohistidine domain"/>
    <property type="match status" value="1"/>
</dbReference>
<proteinExistence type="inferred from homology"/>
<dbReference type="Pfam" id="PF02096">
    <property type="entry name" value="60KD_IMP"/>
    <property type="match status" value="1"/>
</dbReference>
<dbReference type="PANTHER" id="PTHR43615">
    <property type="entry name" value="PHOSPHOENOLPYRUVATE SYNTHASE-RELATED"/>
    <property type="match status" value="1"/>
</dbReference>
<dbReference type="Pfam" id="PF01326">
    <property type="entry name" value="PPDK_N"/>
    <property type="match status" value="1"/>
</dbReference>
<dbReference type="InterPro" id="IPR013815">
    <property type="entry name" value="ATP_grasp_subdomain_1"/>
</dbReference>
<name>A0ABZ2XZX5_9RHOB</name>
<dbReference type="InterPro" id="IPR028055">
    <property type="entry name" value="YidC/Oxa/ALB_C"/>
</dbReference>